<dbReference type="InterPro" id="IPR046295">
    <property type="entry name" value="DUF6332"/>
</dbReference>
<dbReference type="Proteomes" id="UP000670475">
    <property type="component" value="Unassembled WGS sequence"/>
</dbReference>
<feature type="transmembrane region" description="Helical" evidence="1">
    <location>
        <begin position="20"/>
        <end position="42"/>
    </location>
</feature>
<feature type="transmembrane region" description="Helical" evidence="1">
    <location>
        <begin position="54"/>
        <end position="74"/>
    </location>
</feature>
<gene>
    <name evidence="2" type="ORF">JFN87_24165</name>
</gene>
<dbReference type="RefSeq" id="WP_209343161.1">
    <property type="nucleotide sequence ID" value="NZ_JAGIQL010000122.1"/>
</dbReference>
<evidence type="ECO:0000313" key="3">
    <source>
        <dbReference type="Proteomes" id="UP000670475"/>
    </source>
</evidence>
<dbReference type="Pfam" id="PF19857">
    <property type="entry name" value="DUF6332"/>
    <property type="match status" value="1"/>
</dbReference>
<evidence type="ECO:0000313" key="2">
    <source>
        <dbReference type="EMBL" id="MBP0460557.1"/>
    </source>
</evidence>
<reference evidence="2" key="1">
    <citation type="submission" date="2021-03" db="EMBL/GenBank/DDBJ databases">
        <title>Whole genome sequence of Streptomyces bomunensis MMS17-BM035.</title>
        <authorList>
            <person name="Lee J.H."/>
        </authorList>
    </citation>
    <scope>NUCLEOTIDE SEQUENCE</scope>
    <source>
        <strain evidence="2">MMS17-BM035</strain>
    </source>
</reference>
<organism evidence="2 3">
    <name type="scientific">Streptomyces montanisoli</name>
    <dbReference type="NCBI Taxonomy" id="2798581"/>
    <lineage>
        <taxon>Bacteria</taxon>
        <taxon>Bacillati</taxon>
        <taxon>Actinomycetota</taxon>
        <taxon>Actinomycetes</taxon>
        <taxon>Kitasatosporales</taxon>
        <taxon>Streptomycetaceae</taxon>
        <taxon>Streptomyces</taxon>
    </lineage>
</organism>
<evidence type="ECO:0000256" key="1">
    <source>
        <dbReference type="SAM" id="Phobius"/>
    </source>
</evidence>
<dbReference type="EMBL" id="JAGIQL010000122">
    <property type="protein sequence ID" value="MBP0460557.1"/>
    <property type="molecule type" value="Genomic_DNA"/>
</dbReference>
<dbReference type="AlphaFoldDB" id="A0A940MIY3"/>
<accession>A0A940MIY3</accession>
<comment type="caution">
    <text evidence="2">The sequence shown here is derived from an EMBL/GenBank/DDBJ whole genome shotgun (WGS) entry which is preliminary data.</text>
</comment>
<proteinExistence type="predicted"/>
<keyword evidence="1" id="KW-0812">Transmembrane</keyword>
<name>A0A940MIY3_9ACTN</name>
<keyword evidence="1" id="KW-0472">Membrane</keyword>
<keyword evidence="3" id="KW-1185">Reference proteome</keyword>
<keyword evidence="1" id="KW-1133">Transmembrane helix</keyword>
<protein>
    <submittedName>
        <fullName evidence="2">Uncharacterized protein</fullName>
    </submittedName>
</protein>
<sequence length="83" mass="8825">MDLSRDSRGEKDAMTVEIVFAFVTGLLLAAAVFAVVWVPALLLGVAEPVRKTMLVGGALAGAAAGIWRLVSVLVRFDARRREG</sequence>